<accession>A0A0A9CKH9</accession>
<proteinExistence type="predicted"/>
<organism evidence="1">
    <name type="scientific">Arundo donax</name>
    <name type="common">Giant reed</name>
    <name type="synonym">Donax arundinaceus</name>
    <dbReference type="NCBI Taxonomy" id="35708"/>
    <lineage>
        <taxon>Eukaryota</taxon>
        <taxon>Viridiplantae</taxon>
        <taxon>Streptophyta</taxon>
        <taxon>Embryophyta</taxon>
        <taxon>Tracheophyta</taxon>
        <taxon>Spermatophyta</taxon>
        <taxon>Magnoliopsida</taxon>
        <taxon>Liliopsida</taxon>
        <taxon>Poales</taxon>
        <taxon>Poaceae</taxon>
        <taxon>PACMAD clade</taxon>
        <taxon>Arundinoideae</taxon>
        <taxon>Arundineae</taxon>
        <taxon>Arundo</taxon>
    </lineage>
</organism>
<sequence length="125" mass="13613">MATPVVVDSLKSGEVIQAADNSTILPRSSRLPSSTPLPGSSNFVTRAICSAKWATTAAYHVPLLPGGCRYGTWFVSLKLDVGRLSLELDVERLLTVSLLFATQFGSPRGRNTRRRAGALRRHRPH</sequence>
<dbReference type="AlphaFoldDB" id="A0A0A9CKH9"/>
<reference evidence="1" key="1">
    <citation type="submission" date="2014-09" db="EMBL/GenBank/DDBJ databases">
        <authorList>
            <person name="Magalhaes I.L.F."/>
            <person name="Oliveira U."/>
            <person name="Santos F.R."/>
            <person name="Vidigal T.H.D.A."/>
            <person name="Brescovit A.D."/>
            <person name="Santos A.J."/>
        </authorList>
    </citation>
    <scope>NUCLEOTIDE SEQUENCE</scope>
    <source>
        <tissue evidence="1">Shoot tissue taken approximately 20 cm above the soil surface</tissue>
    </source>
</reference>
<name>A0A0A9CKH9_ARUDO</name>
<evidence type="ECO:0000313" key="1">
    <source>
        <dbReference type="EMBL" id="JAD72017.1"/>
    </source>
</evidence>
<reference evidence="1" key="2">
    <citation type="journal article" date="2015" name="Data Brief">
        <title>Shoot transcriptome of the giant reed, Arundo donax.</title>
        <authorList>
            <person name="Barrero R.A."/>
            <person name="Guerrero F.D."/>
            <person name="Moolhuijzen P."/>
            <person name="Goolsby J.A."/>
            <person name="Tidwell J."/>
            <person name="Bellgard S.E."/>
            <person name="Bellgard M.I."/>
        </authorList>
    </citation>
    <scope>NUCLEOTIDE SEQUENCE</scope>
    <source>
        <tissue evidence="1">Shoot tissue taken approximately 20 cm above the soil surface</tissue>
    </source>
</reference>
<dbReference type="EMBL" id="GBRH01225878">
    <property type="protein sequence ID" value="JAD72017.1"/>
    <property type="molecule type" value="Transcribed_RNA"/>
</dbReference>
<protein>
    <submittedName>
        <fullName evidence="1">Uncharacterized protein</fullName>
    </submittedName>
</protein>